<name>A0A1J5QDH0_9ZZZZ</name>
<feature type="region of interest" description="Disordered" evidence="1">
    <location>
        <begin position="1"/>
        <end position="43"/>
    </location>
</feature>
<evidence type="ECO:0000313" key="2">
    <source>
        <dbReference type="EMBL" id="OIQ78039.1"/>
    </source>
</evidence>
<evidence type="ECO:0000256" key="1">
    <source>
        <dbReference type="SAM" id="MobiDB-lite"/>
    </source>
</evidence>
<dbReference type="AlphaFoldDB" id="A0A1J5QDH0"/>
<accession>A0A1J5QDH0</accession>
<proteinExistence type="predicted"/>
<reference evidence="2" key="1">
    <citation type="submission" date="2016-10" db="EMBL/GenBank/DDBJ databases">
        <title>Sequence of Gallionella enrichment culture.</title>
        <authorList>
            <person name="Poehlein A."/>
            <person name="Muehling M."/>
            <person name="Daniel R."/>
        </authorList>
    </citation>
    <scope>NUCLEOTIDE SEQUENCE</scope>
</reference>
<sequence length="43" mass="4819">MRPVDHRQKLHIVNPLQSARQSSELSHKTNGTDFFSGDDLAGK</sequence>
<feature type="compositionally biased region" description="Polar residues" evidence="1">
    <location>
        <begin position="15"/>
        <end position="33"/>
    </location>
</feature>
<protein>
    <submittedName>
        <fullName evidence="2">Uncharacterized protein</fullName>
    </submittedName>
</protein>
<comment type="caution">
    <text evidence="2">The sequence shown here is derived from an EMBL/GenBank/DDBJ whole genome shotgun (WGS) entry which is preliminary data.</text>
</comment>
<organism evidence="2">
    <name type="scientific">mine drainage metagenome</name>
    <dbReference type="NCBI Taxonomy" id="410659"/>
    <lineage>
        <taxon>unclassified sequences</taxon>
        <taxon>metagenomes</taxon>
        <taxon>ecological metagenomes</taxon>
    </lineage>
</organism>
<dbReference type="EMBL" id="MLJW01001483">
    <property type="protein sequence ID" value="OIQ78039.1"/>
    <property type="molecule type" value="Genomic_DNA"/>
</dbReference>
<gene>
    <name evidence="2" type="ORF">GALL_402660</name>
</gene>